<dbReference type="Gene3D" id="2.60.120.10">
    <property type="entry name" value="Jelly Rolls"/>
    <property type="match status" value="2"/>
</dbReference>
<proteinExistence type="inferred from homology"/>
<dbReference type="EMBL" id="SEWF01000019">
    <property type="protein sequence ID" value="RYU94989.1"/>
    <property type="molecule type" value="Genomic_DNA"/>
</dbReference>
<comment type="similarity">
    <text evidence="1 3">Belongs to the pirin family.</text>
</comment>
<comment type="cofactor">
    <cofactor evidence="2">
        <name>Fe cation</name>
        <dbReference type="ChEBI" id="CHEBI:24875"/>
    </cofactor>
    <text evidence="2">Binds 1 Fe cation per subunit.</text>
</comment>
<dbReference type="Pfam" id="PF05726">
    <property type="entry name" value="Pirin_C"/>
    <property type="match status" value="1"/>
</dbReference>
<dbReference type="InterPro" id="IPR014710">
    <property type="entry name" value="RmlC-like_jellyroll"/>
</dbReference>
<dbReference type="InterPro" id="IPR012093">
    <property type="entry name" value="Pirin"/>
</dbReference>
<dbReference type="RefSeq" id="WP_130021603.1">
    <property type="nucleotide sequence ID" value="NZ_SEWF01000019.1"/>
</dbReference>
<feature type="domain" description="Pirin C-terminal" evidence="5">
    <location>
        <begin position="166"/>
        <end position="270"/>
    </location>
</feature>
<keyword evidence="2" id="KW-0408">Iron</keyword>
<protein>
    <submittedName>
        <fullName evidence="6">Pirin family protein</fullName>
    </submittedName>
</protein>
<feature type="binding site" evidence="2">
    <location>
        <position position="97"/>
    </location>
    <ligand>
        <name>Fe cation</name>
        <dbReference type="ChEBI" id="CHEBI:24875"/>
    </ligand>
</feature>
<keyword evidence="7" id="KW-1185">Reference proteome</keyword>
<keyword evidence="2" id="KW-0479">Metal-binding</keyword>
<organism evidence="6 7">
    <name type="scientific">Emticicia agri</name>
    <dbReference type="NCBI Taxonomy" id="2492393"/>
    <lineage>
        <taxon>Bacteria</taxon>
        <taxon>Pseudomonadati</taxon>
        <taxon>Bacteroidota</taxon>
        <taxon>Cytophagia</taxon>
        <taxon>Cytophagales</taxon>
        <taxon>Leadbetterellaceae</taxon>
        <taxon>Emticicia</taxon>
    </lineage>
</organism>
<dbReference type="SUPFAM" id="SSF51182">
    <property type="entry name" value="RmlC-like cupins"/>
    <property type="match status" value="1"/>
</dbReference>
<feature type="binding site" evidence="2">
    <location>
        <position position="95"/>
    </location>
    <ligand>
        <name>Fe cation</name>
        <dbReference type="ChEBI" id="CHEBI:24875"/>
    </ligand>
</feature>
<comment type="caution">
    <text evidence="6">The sequence shown here is derived from an EMBL/GenBank/DDBJ whole genome shotgun (WGS) entry which is preliminary data.</text>
</comment>
<dbReference type="PIRSF" id="PIRSF006232">
    <property type="entry name" value="Pirin"/>
    <property type="match status" value="1"/>
</dbReference>
<dbReference type="PANTHER" id="PTHR13903">
    <property type="entry name" value="PIRIN-RELATED"/>
    <property type="match status" value="1"/>
</dbReference>
<name>A0A4Q5LZ78_9BACT</name>
<dbReference type="Proteomes" id="UP000293162">
    <property type="component" value="Unassembled WGS sequence"/>
</dbReference>
<evidence type="ECO:0000256" key="1">
    <source>
        <dbReference type="ARBA" id="ARBA00008416"/>
    </source>
</evidence>
<evidence type="ECO:0000313" key="7">
    <source>
        <dbReference type="Proteomes" id="UP000293162"/>
    </source>
</evidence>
<evidence type="ECO:0000256" key="3">
    <source>
        <dbReference type="RuleBase" id="RU003457"/>
    </source>
</evidence>
<evidence type="ECO:0000313" key="6">
    <source>
        <dbReference type="EMBL" id="RYU94989.1"/>
    </source>
</evidence>
<dbReference type="GO" id="GO:0046872">
    <property type="term" value="F:metal ion binding"/>
    <property type="evidence" value="ECO:0007669"/>
    <property type="project" value="UniProtKB-KW"/>
</dbReference>
<dbReference type="InterPro" id="IPR011051">
    <property type="entry name" value="RmlC_Cupin_sf"/>
</dbReference>
<dbReference type="Pfam" id="PF02678">
    <property type="entry name" value="Pirin"/>
    <property type="match status" value="1"/>
</dbReference>
<gene>
    <name evidence="6" type="ORF">EWM59_13985</name>
</gene>
<feature type="binding site" evidence="2">
    <location>
        <position position="62"/>
    </location>
    <ligand>
        <name>Fe cation</name>
        <dbReference type="ChEBI" id="CHEBI:24875"/>
    </ligand>
</feature>
<feature type="domain" description="Pirin N-terminal" evidence="4">
    <location>
        <begin position="57"/>
        <end position="112"/>
    </location>
</feature>
<reference evidence="6 7" key="1">
    <citation type="submission" date="2019-02" db="EMBL/GenBank/DDBJ databases">
        <title>Bacterial novel species Emticicia sp. 17J42-9 isolated from soil.</title>
        <authorList>
            <person name="Jung H.-Y."/>
        </authorList>
    </citation>
    <scope>NUCLEOTIDE SEQUENCE [LARGE SCALE GENOMIC DNA]</scope>
    <source>
        <strain evidence="6 7">17J42-9</strain>
    </source>
</reference>
<dbReference type="CDD" id="cd02247">
    <property type="entry name" value="cupin_pirin_C"/>
    <property type="match status" value="1"/>
</dbReference>
<dbReference type="OrthoDB" id="321327at2"/>
<accession>A0A4Q5LZ78</accession>
<evidence type="ECO:0000259" key="4">
    <source>
        <dbReference type="Pfam" id="PF02678"/>
    </source>
</evidence>
<feature type="binding site" evidence="2">
    <location>
        <position position="60"/>
    </location>
    <ligand>
        <name>Fe cation</name>
        <dbReference type="ChEBI" id="CHEBI:24875"/>
    </ligand>
</feature>
<evidence type="ECO:0000256" key="2">
    <source>
        <dbReference type="PIRSR" id="PIRSR006232-1"/>
    </source>
</evidence>
<sequence length="291" mass="32553">MKQRTIEQIIIPEAHQGFLGEGHTAKALIDGKNFVNTDPFILLMDDALNLPGGKPVGGPHPHAGFETVTLVLKGDEKDWHTGSLELMTAGKGIIHTEEISGKVNMHILQLWLALPPEKRWIEPLWQQILLEDVPTLKTDQTEIRVYSGSSQALQLPLQNHTPFTLIDFKLGKSIVTEQEIPAEYNGFIYVLAGDIIVGKNKITQGQVEWLDKSHESGESNLTFTSGEQGARFVLYAGKPHKTPIVSYGPFIGDMNKDIIRLYNEYHAGQMPHLNSLPESRKMWHRKAEALI</sequence>
<dbReference type="AlphaFoldDB" id="A0A4Q5LZ78"/>
<dbReference type="InterPro" id="IPR008778">
    <property type="entry name" value="Pirin_C_dom"/>
</dbReference>
<evidence type="ECO:0000259" key="5">
    <source>
        <dbReference type="Pfam" id="PF05726"/>
    </source>
</evidence>
<dbReference type="InterPro" id="IPR003829">
    <property type="entry name" value="Pirin_N_dom"/>
</dbReference>
<dbReference type="PANTHER" id="PTHR13903:SF8">
    <property type="entry name" value="PIRIN"/>
    <property type="match status" value="1"/>
</dbReference>